<feature type="compositionally biased region" description="Basic and acidic residues" evidence="5">
    <location>
        <begin position="257"/>
        <end position="269"/>
    </location>
</feature>
<dbReference type="GO" id="GO:0005634">
    <property type="term" value="C:nucleus"/>
    <property type="evidence" value="ECO:0007669"/>
    <property type="project" value="TreeGrafter"/>
</dbReference>
<dbReference type="AlphaFoldDB" id="A0A2N5SD31"/>
<comment type="caution">
    <text evidence="8">The sequence shown here is derived from an EMBL/GenBank/DDBJ whole genome shotgun (WGS) entry which is preliminary data.</text>
</comment>
<evidence type="ECO:0000256" key="2">
    <source>
        <dbReference type="ARBA" id="ARBA00022737"/>
    </source>
</evidence>
<feature type="region of interest" description="Disordered" evidence="5">
    <location>
        <begin position="248"/>
        <end position="309"/>
    </location>
</feature>
<dbReference type="Proteomes" id="UP000235388">
    <property type="component" value="Unassembled WGS sequence"/>
</dbReference>
<dbReference type="Pfam" id="PF18051">
    <property type="entry name" value="RPN1_C"/>
    <property type="match status" value="1"/>
</dbReference>
<gene>
    <name evidence="9" type="ORF">PCANC_07231</name>
    <name evidence="8" type="ORF">PCANC_21598</name>
</gene>
<comment type="similarity">
    <text evidence="1">Belongs to the proteasome subunit S2 family.</text>
</comment>
<dbReference type="OrthoDB" id="10252509at2759"/>
<evidence type="ECO:0000313" key="10">
    <source>
        <dbReference type="Proteomes" id="UP000235388"/>
    </source>
</evidence>
<name>A0A2N5SD31_9BASI</name>
<dbReference type="SUPFAM" id="SSF48371">
    <property type="entry name" value="ARM repeat"/>
    <property type="match status" value="1"/>
</dbReference>
<feature type="compositionally biased region" description="Basic and acidic residues" evidence="5">
    <location>
        <begin position="138"/>
        <end position="154"/>
    </location>
</feature>
<evidence type="ECO:0008006" key="11">
    <source>
        <dbReference type="Google" id="ProtNLM"/>
    </source>
</evidence>
<keyword evidence="2" id="KW-0677">Repeat</keyword>
<organism evidence="8 10">
    <name type="scientific">Puccinia coronata f. sp. avenae</name>
    <dbReference type="NCBI Taxonomy" id="200324"/>
    <lineage>
        <taxon>Eukaryota</taxon>
        <taxon>Fungi</taxon>
        <taxon>Dikarya</taxon>
        <taxon>Basidiomycota</taxon>
        <taxon>Pucciniomycotina</taxon>
        <taxon>Pucciniomycetes</taxon>
        <taxon>Pucciniales</taxon>
        <taxon>Pucciniaceae</taxon>
        <taxon>Puccinia</taxon>
    </lineage>
</organism>
<evidence type="ECO:0000256" key="1">
    <source>
        <dbReference type="ARBA" id="ARBA00005460"/>
    </source>
</evidence>
<dbReference type="GO" id="GO:0043161">
    <property type="term" value="P:proteasome-mediated ubiquitin-dependent protein catabolic process"/>
    <property type="evidence" value="ECO:0007669"/>
    <property type="project" value="TreeGrafter"/>
</dbReference>
<reference evidence="8 10" key="1">
    <citation type="submission" date="2017-11" db="EMBL/GenBank/DDBJ databases">
        <title>De novo assembly and phasing of dikaryotic genomes from two isolates of Puccinia coronata f. sp. avenae, the causal agent of oat crown rust.</title>
        <authorList>
            <person name="Miller M.E."/>
            <person name="Zhang Y."/>
            <person name="Omidvar V."/>
            <person name="Sperschneider J."/>
            <person name="Schwessinger B."/>
            <person name="Raley C."/>
            <person name="Palmer J.M."/>
            <person name="Garnica D."/>
            <person name="Upadhyaya N."/>
            <person name="Rathjen J."/>
            <person name="Taylor J.M."/>
            <person name="Park R.F."/>
            <person name="Dodds P.N."/>
            <person name="Hirsch C.D."/>
            <person name="Kianian S.F."/>
            <person name="Figueroa M."/>
        </authorList>
    </citation>
    <scope>NUCLEOTIDE SEQUENCE [LARGE SCALE GENOMIC DNA]</scope>
    <source>
        <strain evidence="8">12NC29</strain>
    </source>
</reference>
<feature type="compositionally biased region" description="Basic and acidic residues" evidence="5">
    <location>
        <begin position="276"/>
        <end position="288"/>
    </location>
</feature>
<evidence type="ECO:0000256" key="3">
    <source>
        <dbReference type="ARBA" id="ARBA00022942"/>
    </source>
</evidence>
<dbReference type="Pfam" id="PF17781">
    <property type="entry name" value="RPN1_RPN2_N"/>
    <property type="match status" value="1"/>
</dbReference>
<feature type="region of interest" description="Disordered" evidence="5">
    <location>
        <begin position="96"/>
        <end position="154"/>
    </location>
</feature>
<evidence type="ECO:0000259" key="7">
    <source>
        <dbReference type="Pfam" id="PF18051"/>
    </source>
</evidence>
<comment type="function">
    <text evidence="4">Acts as a regulatory subunit of the 26 proteasome which is involved in the ATP-dependent degradation of ubiquitinated proteins.</text>
</comment>
<dbReference type="Gene3D" id="1.25.10.10">
    <property type="entry name" value="Leucine-rich Repeat Variant"/>
    <property type="match status" value="1"/>
</dbReference>
<sequence>MSRLPFRTAQPVSVTGHSFARGGVLLLGCAAGPPRLASSDAALLAQTPAPDVIRTVLVSCVILVVSDLGLALSPEDISLGLHFLLLIEPCTNTWTAPNNMAKDPKESLVAPVRSDDLKPSDKKNTSEDGLNGKQVAKKLNDNKNHDQELSEEDTALKEELEMLVQRLKESDRQLYKPTLEMLRSLIRTSTSSMTSVPKPLKFLRPHFGDLVRIFYSWGTREEYDQAMREDGDVKQEIQRLKQAEKAAAAAAAVPSSEPEKKDSAGEVKPGDSPTQLKEDSPGVKKVDGENTSTRPATVPALPPFHAEPGSIKGVSTVDRILLAEIISVLAMTYSDSGLRETLAFRLRSHKVDPSSIRDDPGVWGHEYVRHLAAEIAEAYQAVQSKSDDMAEDERIETDEQSSRKKELHQLAMLLVPFLLSHNGEADAIDLLLELESINDIVPLVAEHNYSRVCNYMLSCVNFLVPPDDTNFLRACREIYRSHSRFSESMMVNIKMGDKAGVKEDFESASNPNMKLQLAHLLARHQLPYLSADLTDDEDLNDVLNNTKLTAHFKAFGENLNVTEPKTREDIYKSHLENIPPSIGSKMDSAKHNLAGTFVNAFVNAGFGNDPLMASAEGGQSWIYKNKDDGMMSAAASLGVSLLWDTDGGISQIDKYTYATDDHIKAGALLANGLLHSGVRTEMDVALALLADHIDSTVVAIRVSAIIGIGIAYAGTHREDIMDLLLPRVEDTAISMEIAGVAALALGFIFVGSGDGNISRTILQTMMERENDQLNDKWSRYLGLGLALLYLGQQDSTESADATIETLKAIEHPLSKQTLVLLESCLFAGSGNVLKIQSMLHHCADHHTGSSSGTNEEEANKEEEKDSDEVPEQTTLHQQLAVLGIAVIAMGEEVGAEMSLRHFGHLMQYGEAPIRRAVPLALGLVSVSDPVLPVLDTLSKYSHDSDLGVALNSIFAMGLVGAGTNNARLAQMLRQLSTYYHKEPDCLFMVRVAQGLVHLGKGTLGLGPFHCDRQVMSPVAVAALLSTIMAFTDAKSFILDKAHWLLFLLTPAMYPRFLMTFGEDGKPVETSVRVGQAVNIVGQAGKPKSISGFQTHVTPVRLGNTERAELASEEFIPFSHVLEGLVILAKNPGFESETMIS</sequence>
<dbReference type="InterPro" id="IPR016024">
    <property type="entry name" value="ARM-type_fold"/>
</dbReference>
<accession>A0A2N5SD31</accession>
<dbReference type="STRING" id="200324.A0A2N5SD31"/>
<protein>
    <recommendedName>
        <fullName evidence="11">26S proteasome regulatory subunit RPN1</fullName>
    </recommendedName>
</protein>
<evidence type="ECO:0000259" key="6">
    <source>
        <dbReference type="Pfam" id="PF17781"/>
    </source>
</evidence>
<feature type="region of interest" description="Disordered" evidence="5">
    <location>
        <begin position="846"/>
        <end position="872"/>
    </location>
</feature>
<dbReference type="GO" id="GO:0034515">
    <property type="term" value="C:proteasome storage granule"/>
    <property type="evidence" value="ECO:0007669"/>
    <property type="project" value="TreeGrafter"/>
</dbReference>
<feature type="region of interest" description="Disordered" evidence="5">
    <location>
        <begin position="383"/>
        <end position="402"/>
    </location>
</feature>
<dbReference type="PANTHER" id="PTHR10943">
    <property type="entry name" value="26S PROTEASOME NON-ATPASE REGULATORY SUBUNIT"/>
    <property type="match status" value="1"/>
</dbReference>
<feature type="compositionally biased region" description="Acidic residues" evidence="5">
    <location>
        <begin position="854"/>
        <end position="870"/>
    </location>
</feature>
<dbReference type="FunFam" id="1.25.10.10:FF:000026">
    <property type="entry name" value="26S proteasome non-ATPase regulatory subunit 2"/>
    <property type="match status" value="1"/>
</dbReference>
<proteinExistence type="inferred from homology"/>
<dbReference type="EMBL" id="PGCJ01001030">
    <property type="protein sequence ID" value="PLW11153.1"/>
    <property type="molecule type" value="Genomic_DNA"/>
</dbReference>
<evidence type="ECO:0000256" key="4">
    <source>
        <dbReference type="ARBA" id="ARBA00057191"/>
    </source>
</evidence>
<dbReference type="InterPro" id="IPR002015">
    <property type="entry name" value="Proteasome/cyclosome_rpt"/>
</dbReference>
<dbReference type="EMBL" id="PGCJ01000060">
    <property type="protein sequence ID" value="PLW53507.1"/>
    <property type="molecule type" value="Genomic_DNA"/>
</dbReference>
<keyword evidence="10" id="KW-1185">Reference proteome</keyword>
<dbReference type="GO" id="GO:0008540">
    <property type="term" value="C:proteasome regulatory particle, base subcomplex"/>
    <property type="evidence" value="ECO:0007669"/>
    <property type="project" value="TreeGrafter"/>
</dbReference>
<dbReference type="PANTHER" id="PTHR10943:SF1">
    <property type="entry name" value="26S PROTEASOME NON-ATPASE REGULATORY SUBUNIT 2"/>
    <property type="match status" value="1"/>
</dbReference>
<feature type="compositionally biased region" description="Basic and acidic residues" evidence="5">
    <location>
        <begin position="113"/>
        <end position="126"/>
    </location>
</feature>
<feature type="domain" description="RPN1 N-terminal" evidence="6">
    <location>
        <begin position="160"/>
        <end position="576"/>
    </location>
</feature>
<dbReference type="InterPro" id="IPR041433">
    <property type="entry name" value="RPN1_C"/>
</dbReference>
<evidence type="ECO:0000313" key="9">
    <source>
        <dbReference type="EMBL" id="PLW53507.1"/>
    </source>
</evidence>
<dbReference type="Pfam" id="PF01851">
    <property type="entry name" value="PC_rep"/>
    <property type="match status" value="2"/>
</dbReference>
<feature type="domain" description="26S proteasome non-ATPase regulatory subunit RPN1 C-terminal" evidence="7">
    <location>
        <begin position="1080"/>
        <end position="1133"/>
    </location>
</feature>
<dbReference type="InterPro" id="IPR040892">
    <property type="entry name" value="RPN1_N"/>
</dbReference>
<evidence type="ECO:0000313" key="8">
    <source>
        <dbReference type="EMBL" id="PLW11153.1"/>
    </source>
</evidence>
<keyword evidence="3" id="KW-0647">Proteasome</keyword>
<evidence type="ECO:0000256" key="5">
    <source>
        <dbReference type="SAM" id="MobiDB-lite"/>
    </source>
</evidence>
<feature type="compositionally biased region" description="Acidic residues" evidence="5">
    <location>
        <begin position="389"/>
        <end position="399"/>
    </location>
</feature>
<dbReference type="InterPro" id="IPR011989">
    <property type="entry name" value="ARM-like"/>
</dbReference>